<dbReference type="GO" id="GO:0043023">
    <property type="term" value="F:ribosomal large subunit binding"/>
    <property type="evidence" value="ECO:0007669"/>
    <property type="project" value="InterPro"/>
</dbReference>
<dbReference type="PROSITE" id="PS50889">
    <property type="entry name" value="S4"/>
    <property type="match status" value="1"/>
</dbReference>
<evidence type="ECO:0000256" key="2">
    <source>
        <dbReference type="ARBA" id="ARBA00022884"/>
    </source>
</evidence>
<evidence type="ECO:0000256" key="4">
    <source>
        <dbReference type="PROSITE-ProRule" id="PRU00182"/>
    </source>
</evidence>
<accession>A0A7K1LJT1</accession>
<comment type="similarity">
    <text evidence="1">Belongs to the HSP15 family.</text>
</comment>
<reference evidence="7 8" key="1">
    <citation type="submission" date="2019-12" db="EMBL/GenBank/DDBJ databases">
        <authorList>
            <person name="Li J."/>
            <person name="Shi Y."/>
            <person name="Xu G."/>
            <person name="Xiao D."/>
            <person name="Ran X."/>
        </authorList>
    </citation>
    <scope>NUCLEOTIDE SEQUENCE [LARGE SCALE GENOMIC DNA]</scope>
    <source>
        <strain evidence="7 8">JCM 15915</strain>
    </source>
</reference>
<feature type="domain" description="RNA-binding S4" evidence="6">
    <location>
        <begin position="15"/>
        <end position="79"/>
    </location>
</feature>
<gene>
    <name evidence="7" type="ORF">GMA10_09220</name>
</gene>
<protein>
    <submittedName>
        <fullName evidence="7">RNA-binding S4 domain-containing protein</fullName>
    </submittedName>
</protein>
<comment type="caution">
    <text evidence="7">The sequence shown here is derived from an EMBL/GenBank/DDBJ whole genome shotgun (WGS) entry which is preliminary data.</text>
</comment>
<dbReference type="SUPFAM" id="SSF55174">
    <property type="entry name" value="Alpha-L RNA-binding motif"/>
    <property type="match status" value="1"/>
</dbReference>
<evidence type="ECO:0000313" key="8">
    <source>
        <dbReference type="Proteomes" id="UP000462152"/>
    </source>
</evidence>
<evidence type="ECO:0000256" key="3">
    <source>
        <dbReference type="ARBA" id="ARBA00023125"/>
    </source>
</evidence>
<dbReference type="Gene3D" id="3.10.290.10">
    <property type="entry name" value="RNA-binding S4 domain"/>
    <property type="match status" value="1"/>
</dbReference>
<evidence type="ECO:0000256" key="1">
    <source>
        <dbReference type="ARBA" id="ARBA00008396"/>
    </source>
</evidence>
<dbReference type="SMART" id="SM00363">
    <property type="entry name" value="S4"/>
    <property type="match status" value="1"/>
</dbReference>
<organism evidence="7 8">
    <name type="scientific">Rothia koreensis</name>
    <dbReference type="NCBI Taxonomy" id="592378"/>
    <lineage>
        <taxon>Bacteria</taxon>
        <taxon>Bacillati</taxon>
        <taxon>Actinomycetota</taxon>
        <taxon>Actinomycetes</taxon>
        <taxon>Micrococcales</taxon>
        <taxon>Micrococcaceae</taxon>
        <taxon>Rothia</taxon>
    </lineage>
</organism>
<dbReference type="EMBL" id="WOGT01000005">
    <property type="protein sequence ID" value="MUN55385.1"/>
    <property type="molecule type" value="Genomic_DNA"/>
</dbReference>
<sequence length="132" mass="14717">MTSQNQAPQEGPSSVRLDAWLWSVRLYKTRSSATTACRAGHVRLNDQPVKASQAIRVGDVVKVRTPGWERVFEVTKLLTKRVGAPIARTCYVDHSPPKPSALSAPVPRREPGAGRPTKKERRELEKLWGHRG</sequence>
<evidence type="ECO:0000259" key="6">
    <source>
        <dbReference type="SMART" id="SM00363"/>
    </source>
</evidence>
<dbReference type="InterPro" id="IPR002942">
    <property type="entry name" value="S4_RNA-bd"/>
</dbReference>
<evidence type="ECO:0000256" key="5">
    <source>
        <dbReference type="SAM" id="MobiDB-lite"/>
    </source>
</evidence>
<feature type="region of interest" description="Disordered" evidence="5">
    <location>
        <begin position="93"/>
        <end position="132"/>
    </location>
</feature>
<dbReference type="Pfam" id="PF01479">
    <property type="entry name" value="S4"/>
    <property type="match status" value="1"/>
</dbReference>
<dbReference type="OrthoDB" id="9797176at2"/>
<feature type="compositionally biased region" description="Basic and acidic residues" evidence="5">
    <location>
        <begin position="120"/>
        <end position="132"/>
    </location>
</feature>
<dbReference type="Proteomes" id="UP000462152">
    <property type="component" value="Unassembled WGS sequence"/>
</dbReference>
<dbReference type="PIRSF" id="PIRSF016821">
    <property type="entry name" value="HSP15"/>
    <property type="match status" value="1"/>
</dbReference>
<dbReference type="AlphaFoldDB" id="A0A7K1LJT1"/>
<evidence type="ECO:0000313" key="7">
    <source>
        <dbReference type="EMBL" id="MUN55385.1"/>
    </source>
</evidence>
<dbReference type="CDD" id="cd00165">
    <property type="entry name" value="S4"/>
    <property type="match status" value="1"/>
</dbReference>
<keyword evidence="2 4" id="KW-0694">RNA-binding</keyword>
<dbReference type="GO" id="GO:0003727">
    <property type="term" value="F:single-stranded RNA binding"/>
    <property type="evidence" value="ECO:0007669"/>
    <property type="project" value="InterPro"/>
</dbReference>
<name>A0A7K1LJT1_9MICC</name>
<dbReference type="GO" id="GO:0003677">
    <property type="term" value="F:DNA binding"/>
    <property type="evidence" value="ECO:0007669"/>
    <property type="project" value="UniProtKB-KW"/>
</dbReference>
<keyword evidence="8" id="KW-1185">Reference proteome</keyword>
<proteinExistence type="inferred from homology"/>
<keyword evidence="3" id="KW-0238">DNA-binding</keyword>
<dbReference type="InterPro" id="IPR025708">
    <property type="entry name" value="HSP15"/>
</dbReference>
<dbReference type="RefSeq" id="WP_129316139.1">
    <property type="nucleotide sequence ID" value="NZ_CP197643.1"/>
</dbReference>
<dbReference type="InterPro" id="IPR036986">
    <property type="entry name" value="S4_RNA-bd_sf"/>
</dbReference>
<dbReference type="GO" id="GO:0034605">
    <property type="term" value="P:cellular response to heat"/>
    <property type="evidence" value="ECO:0007669"/>
    <property type="project" value="InterPro"/>
</dbReference>